<evidence type="ECO:0000313" key="2">
    <source>
        <dbReference type="EMBL" id="SFC55126.1"/>
    </source>
</evidence>
<proteinExistence type="predicted"/>
<dbReference type="EMBL" id="FOLG01000006">
    <property type="protein sequence ID" value="SFC55126.1"/>
    <property type="molecule type" value="Genomic_DNA"/>
</dbReference>
<keyword evidence="1" id="KW-0812">Transmembrane</keyword>
<evidence type="ECO:0000313" key="3">
    <source>
        <dbReference type="Proteomes" id="UP000198728"/>
    </source>
</evidence>
<name>A0A1I1K324_9RHOB</name>
<gene>
    <name evidence="2" type="ORF">SAMN04488094_10635</name>
</gene>
<evidence type="ECO:0000256" key="1">
    <source>
        <dbReference type="SAM" id="Phobius"/>
    </source>
</evidence>
<keyword evidence="1" id="KW-1133">Transmembrane helix</keyword>
<organism evidence="2 3">
    <name type="scientific">Tropicimonas isoalkanivorans</name>
    <dbReference type="NCBI Taxonomy" id="441112"/>
    <lineage>
        <taxon>Bacteria</taxon>
        <taxon>Pseudomonadati</taxon>
        <taxon>Pseudomonadota</taxon>
        <taxon>Alphaproteobacteria</taxon>
        <taxon>Rhodobacterales</taxon>
        <taxon>Roseobacteraceae</taxon>
        <taxon>Tropicimonas</taxon>
    </lineage>
</organism>
<sequence>MTVRSPLLSLSRIASTVRAFRSQSDGSLSVETVIILPILCFVYIAGVVWFDAFRTQYTNLSAIYAISDMVSREQNGIDQDYFEGLHSVYQFLTNGAHPTQLRLSIVECTKDCTSSDSRELAVCWSTGTAGRPPLEDTDIAKMEDRIPYFAKGDQTIVTETFMAYTPLFNIGMGPRVFKNEIFTRPRGVTGQIKWDKGDGSFDDCFNND</sequence>
<dbReference type="Proteomes" id="UP000198728">
    <property type="component" value="Unassembled WGS sequence"/>
</dbReference>
<keyword evidence="3" id="KW-1185">Reference proteome</keyword>
<protein>
    <recommendedName>
        <fullName evidence="4">TadE-like protein</fullName>
    </recommendedName>
</protein>
<accession>A0A1I1K324</accession>
<dbReference type="AlphaFoldDB" id="A0A1I1K324"/>
<feature type="transmembrane region" description="Helical" evidence="1">
    <location>
        <begin position="29"/>
        <end position="50"/>
    </location>
</feature>
<dbReference type="STRING" id="441112.SAMN04488094_10635"/>
<reference evidence="2 3" key="1">
    <citation type="submission" date="2016-10" db="EMBL/GenBank/DDBJ databases">
        <authorList>
            <person name="de Groot N.N."/>
        </authorList>
    </citation>
    <scope>NUCLEOTIDE SEQUENCE [LARGE SCALE GENOMIC DNA]</scope>
    <source>
        <strain evidence="2 3">DSM 19548</strain>
    </source>
</reference>
<evidence type="ECO:0008006" key="4">
    <source>
        <dbReference type="Google" id="ProtNLM"/>
    </source>
</evidence>
<keyword evidence="1" id="KW-0472">Membrane</keyword>